<comment type="caution">
    <text evidence="1">The sequence shown here is derived from an EMBL/GenBank/DDBJ whole genome shotgun (WGS) entry which is preliminary data.</text>
</comment>
<reference evidence="1 2" key="1">
    <citation type="submission" date="2023-07" db="EMBL/GenBank/DDBJ databases">
        <authorList>
            <person name="Peeters C."/>
        </authorList>
    </citation>
    <scope>NUCLEOTIDE SEQUENCE [LARGE SCALE GENOMIC DNA]</scope>
    <source>
        <strain evidence="1 2">LMG 18095</strain>
    </source>
</reference>
<keyword evidence="2" id="KW-1185">Reference proteome</keyword>
<accession>A0ABM9JG42</accession>
<evidence type="ECO:0000313" key="2">
    <source>
        <dbReference type="Proteomes" id="UP001189773"/>
    </source>
</evidence>
<evidence type="ECO:0000313" key="1">
    <source>
        <dbReference type="EMBL" id="CAJ0792200.1"/>
    </source>
</evidence>
<organism evidence="1 2">
    <name type="scientific">Ralstonia thomasii</name>
    <dbReference type="NCBI Taxonomy" id="3058596"/>
    <lineage>
        <taxon>Bacteria</taxon>
        <taxon>Pseudomonadati</taxon>
        <taxon>Pseudomonadota</taxon>
        <taxon>Betaproteobacteria</taxon>
        <taxon>Burkholderiales</taxon>
        <taxon>Burkholderiaceae</taxon>
        <taxon>Ralstonia</taxon>
    </lineage>
</organism>
<sequence length="196" mass="21584">MSEITIPFHGGKLVVPESEAARAWLDKVLSEPIYPAKLNISFPPALGEYWAGEGGIFAGFMPDGIGGQYPLVASVDDFDPVEWGSYGQDEPDAKSDIDGRANTLALIESKHDHPAAQLAVGYQKDGHSDFFLPAQRQISLCRATISDKFEKAWYWTSTQCSAYGAWGQLFNDGCQGGALKDGKYRVRLVRRSNFKF</sequence>
<name>A0ABM9JG42_9RALS</name>
<dbReference type="RefSeq" id="WP_316852083.1">
    <property type="nucleotide sequence ID" value="NZ_CATZAR010000005.1"/>
</dbReference>
<gene>
    <name evidence="1" type="ORF">LMG18095_02281</name>
</gene>
<dbReference type="EMBL" id="CATZAR010000005">
    <property type="protein sequence ID" value="CAJ0792200.1"/>
    <property type="molecule type" value="Genomic_DNA"/>
</dbReference>
<protein>
    <recommendedName>
        <fullName evidence="3">DUF1566 domain-containing protein</fullName>
    </recommendedName>
</protein>
<evidence type="ECO:0008006" key="3">
    <source>
        <dbReference type="Google" id="ProtNLM"/>
    </source>
</evidence>
<dbReference type="Proteomes" id="UP001189773">
    <property type="component" value="Unassembled WGS sequence"/>
</dbReference>
<proteinExistence type="predicted"/>